<gene>
    <name evidence="8" type="primary">ompA</name>
    <name evidence="8" type="ORF">BN2156_05618</name>
</gene>
<dbReference type="Pfam" id="PF00691">
    <property type="entry name" value="OmpA"/>
    <property type="match status" value="1"/>
</dbReference>
<keyword evidence="6" id="KW-0812">Transmembrane</keyword>
<sequence length="351" mass="35672">MSGSDESRTITGWQTASKLYRRPPGLGWLLALAVVPLLLGLIGWGGLDRSDKNGDLTLPDVNPTATLTAPDVNAPDVNAPNVNLPNLSFAPLSIARNGNDFTLTGDLPDAAAKASLLDWLRGKFGADVNLVDNLNLRPGVSTPDVSALGKVFDAAADGIPDFNFSIDGDTLTLTGTAPSAEVRDSVEAAAKQAWPNVKLVNNIQVAAAPAAPAPPAPAAPGAPGAPGGTPGPCAALQGDVSALLRTPINFSTDGFVLAPASQQLLSQVADKLKSCAGAQVAVTGYTDSSGNDAINVPLSGNRAKAVADYLVSQGLPADHVRSSGAGSANPIASNDTPEGKAQNRRVEITVN</sequence>
<reference evidence="9" key="1">
    <citation type="submission" date="2015-07" db="EMBL/GenBank/DDBJ databases">
        <authorList>
            <person name="Urmite Genomes"/>
        </authorList>
    </citation>
    <scope>NUCLEOTIDE SEQUENCE [LARGE SCALE GENOMIC DNA]</scope>
    <source>
        <strain evidence="9">type strain: ATCC 49404</strain>
    </source>
</reference>
<dbReference type="GO" id="GO:0009279">
    <property type="term" value="C:cell outer membrane"/>
    <property type="evidence" value="ECO:0007669"/>
    <property type="project" value="UniProtKB-SubCell"/>
</dbReference>
<evidence type="ECO:0000259" key="7">
    <source>
        <dbReference type="PROSITE" id="PS51123"/>
    </source>
</evidence>
<dbReference type="Gene3D" id="3.30.1330.60">
    <property type="entry name" value="OmpA-like domain"/>
    <property type="match status" value="1"/>
</dbReference>
<keyword evidence="9" id="KW-1185">Reference proteome</keyword>
<accession>A0A0H5RYU2</accession>
<feature type="compositionally biased region" description="Polar residues" evidence="5">
    <location>
        <begin position="324"/>
        <end position="336"/>
    </location>
</feature>
<name>A0A0H5RYU2_9MYCO</name>
<dbReference type="PANTHER" id="PTHR30329:SF21">
    <property type="entry name" value="LIPOPROTEIN YIAD-RELATED"/>
    <property type="match status" value="1"/>
</dbReference>
<feature type="region of interest" description="Disordered" evidence="5">
    <location>
        <begin position="320"/>
        <end position="351"/>
    </location>
</feature>
<evidence type="ECO:0000256" key="5">
    <source>
        <dbReference type="SAM" id="MobiDB-lite"/>
    </source>
</evidence>
<evidence type="ECO:0000313" key="9">
    <source>
        <dbReference type="Proteomes" id="UP000199147"/>
    </source>
</evidence>
<dbReference type="Proteomes" id="UP000199147">
    <property type="component" value="Unassembled WGS sequence"/>
</dbReference>
<evidence type="ECO:0000256" key="6">
    <source>
        <dbReference type="SAM" id="Phobius"/>
    </source>
</evidence>
<dbReference type="AlphaFoldDB" id="A0A0H5RYU2"/>
<keyword evidence="2 4" id="KW-0472">Membrane</keyword>
<protein>
    <submittedName>
        <fullName evidence="8">Outer membrane protein OmpA</fullName>
    </submittedName>
</protein>
<feature type="compositionally biased region" description="Pro residues" evidence="5">
    <location>
        <begin position="211"/>
        <end position="220"/>
    </location>
</feature>
<dbReference type="PRINTS" id="PR01023">
    <property type="entry name" value="NAFLGMOTY"/>
</dbReference>
<dbReference type="SUPFAM" id="SSF103088">
    <property type="entry name" value="OmpA-like"/>
    <property type="match status" value="1"/>
</dbReference>
<dbReference type="CDD" id="cd07185">
    <property type="entry name" value="OmpA_C-like"/>
    <property type="match status" value="1"/>
</dbReference>
<organism evidence="8 9">
    <name type="scientific">Mycolicibacterium neworleansense</name>
    <dbReference type="NCBI Taxonomy" id="146018"/>
    <lineage>
        <taxon>Bacteria</taxon>
        <taxon>Bacillati</taxon>
        <taxon>Actinomycetota</taxon>
        <taxon>Actinomycetes</taxon>
        <taxon>Mycobacteriales</taxon>
        <taxon>Mycobacteriaceae</taxon>
        <taxon>Mycolicibacterium</taxon>
    </lineage>
</organism>
<dbReference type="InterPro" id="IPR050330">
    <property type="entry name" value="Bact_OuterMem_StrucFunc"/>
</dbReference>
<dbReference type="Gene3D" id="3.40.1520.20">
    <property type="match status" value="1"/>
</dbReference>
<feature type="region of interest" description="Disordered" evidence="5">
    <location>
        <begin position="210"/>
        <end position="232"/>
    </location>
</feature>
<feature type="transmembrane region" description="Helical" evidence="6">
    <location>
        <begin position="26"/>
        <end position="47"/>
    </location>
</feature>
<dbReference type="InterPro" id="IPR006665">
    <property type="entry name" value="OmpA-like"/>
</dbReference>
<dbReference type="InterPro" id="IPR036737">
    <property type="entry name" value="OmpA-like_sf"/>
</dbReference>
<dbReference type="PROSITE" id="PS51123">
    <property type="entry name" value="OMPA_2"/>
    <property type="match status" value="1"/>
</dbReference>
<evidence type="ECO:0000256" key="3">
    <source>
        <dbReference type="ARBA" id="ARBA00023237"/>
    </source>
</evidence>
<dbReference type="STRING" id="146018.BN2156_05618"/>
<keyword evidence="3" id="KW-0998">Cell outer membrane</keyword>
<dbReference type="PANTHER" id="PTHR30329">
    <property type="entry name" value="STATOR ELEMENT OF FLAGELLAR MOTOR COMPLEX"/>
    <property type="match status" value="1"/>
</dbReference>
<dbReference type="EMBL" id="CWKH01000003">
    <property type="protein sequence ID" value="CRZ18712.1"/>
    <property type="molecule type" value="Genomic_DNA"/>
</dbReference>
<dbReference type="InterPro" id="IPR054121">
    <property type="entry name" value="ArfA_BON-like"/>
</dbReference>
<feature type="domain" description="OmpA-like" evidence="7">
    <location>
        <begin position="237"/>
        <end position="351"/>
    </location>
</feature>
<evidence type="ECO:0000256" key="2">
    <source>
        <dbReference type="ARBA" id="ARBA00023136"/>
    </source>
</evidence>
<evidence type="ECO:0000256" key="4">
    <source>
        <dbReference type="PROSITE-ProRule" id="PRU00473"/>
    </source>
</evidence>
<dbReference type="Pfam" id="PF21923">
    <property type="entry name" value="BON_like"/>
    <property type="match status" value="1"/>
</dbReference>
<dbReference type="InterPro" id="IPR006664">
    <property type="entry name" value="OMP_bac"/>
</dbReference>
<dbReference type="OrthoDB" id="9782229at2"/>
<proteinExistence type="predicted"/>
<comment type="subcellular location">
    <subcellularLocation>
        <location evidence="1">Cell outer membrane</location>
    </subcellularLocation>
</comment>
<evidence type="ECO:0000256" key="1">
    <source>
        <dbReference type="ARBA" id="ARBA00004442"/>
    </source>
</evidence>
<evidence type="ECO:0000313" key="8">
    <source>
        <dbReference type="EMBL" id="CRZ18712.1"/>
    </source>
</evidence>
<dbReference type="PRINTS" id="PR01021">
    <property type="entry name" value="OMPADOMAIN"/>
</dbReference>
<keyword evidence="6" id="KW-1133">Transmembrane helix</keyword>